<keyword evidence="3" id="KW-1185">Reference proteome</keyword>
<reference evidence="2 3" key="1">
    <citation type="submission" date="2024-04" db="EMBL/GenBank/DDBJ databases">
        <authorList>
            <person name="Fracassetti M."/>
        </authorList>
    </citation>
    <scope>NUCLEOTIDE SEQUENCE [LARGE SCALE GENOMIC DNA]</scope>
</reference>
<protein>
    <submittedName>
        <fullName evidence="2">Uncharacterized protein</fullName>
    </submittedName>
</protein>
<evidence type="ECO:0000313" key="3">
    <source>
        <dbReference type="Proteomes" id="UP001497516"/>
    </source>
</evidence>
<accession>A0AAV2ENP0</accession>
<sequence>MKNLKSPTVLSEYQLPPGEPRLPFVPVPRLNFAFAASKFESFACATLVLISLELNYARSSGDSFRSSGSSLMRSRQEF</sequence>
<feature type="region of interest" description="Disordered" evidence="1">
    <location>
        <begin position="59"/>
        <end position="78"/>
    </location>
</feature>
<proteinExistence type="predicted"/>
<organism evidence="2 3">
    <name type="scientific">Linum trigynum</name>
    <dbReference type="NCBI Taxonomy" id="586398"/>
    <lineage>
        <taxon>Eukaryota</taxon>
        <taxon>Viridiplantae</taxon>
        <taxon>Streptophyta</taxon>
        <taxon>Embryophyta</taxon>
        <taxon>Tracheophyta</taxon>
        <taxon>Spermatophyta</taxon>
        <taxon>Magnoliopsida</taxon>
        <taxon>eudicotyledons</taxon>
        <taxon>Gunneridae</taxon>
        <taxon>Pentapetalae</taxon>
        <taxon>rosids</taxon>
        <taxon>fabids</taxon>
        <taxon>Malpighiales</taxon>
        <taxon>Linaceae</taxon>
        <taxon>Linum</taxon>
    </lineage>
</organism>
<gene>
    <name evidence="2" type="ORF">LTRI10_LOCUS28609</name>
</gene>
<evidence type="ECO:0000256" key="1">
    <source>
        <dbReference type="SAM" id="MobiDB-lite"/>
    </source>
</evidence>
<name>A0AAV2ENP0_9ROSI</name>
<dbReference type="EMBL" id="OZ034818">
    <property type="protein sequence ID" value="CAL1387636.1"/>
    <property type="molecule type" value="Genomic_DNA"/>
</dbReference>
<dbReference type="AlphaFoldDB" id="A0AAV2ENP0"/>
<evidence type="ECO:0000313" key="2">
    <source>
        <dbReference type="EMBL" id="CAL1387636.1"/>
    </source>
</evidence>
<dbReference type="Proteomes" id="UP001497516">
    <property type="component" value="Chromosome 5"/>
</dbReference>